<evidence type="ECO:0000313" key="5">
    <source>
        <dbReference type="Proteomes" id="UP000008141"/>
    </source>
</evidence>
<feature type="domain" description="Metallo-beta-lactamase" evidence="3">
    <location>
        <begin position="51"/>
        <end position="259"/>
    </location>
</feature>
<dbReference type="PANTHER" id="PTHR42951:SF17">
    <property type="entry name" value="METALLO-BETA-LACTAMASE DOMAIN-CONTAINING PROTEIN"/>
    <property type="match status" value="1"/>
</dbReference>
<dbReference type="RefSeq" id="XP_005845568.1">
    <property type="nucleotide sequence ID" value="XM_005845506.1"/>
</dbReference>
<dbReference type="KEGG" id="cvr:CHLNCDRAFT_136739"/>
<keyword evidence="2" id="KW-0732">Signal</keyword>
<evidence type="ECO:0000256" key="2">
    <source>
        <dbReference type="SAM" id="SignalP"/>
    </source>
</evidence>
<dbReference type="SUPFAM" id="SSF56281">
    <property type="entry name" value="Metallo-hydrolase/oxidoreductase"/>
    <property type="match status" value="1"/>
</dbReference>
<dbReference type="OrthoDB" id="515692at2759"/>
<keyword evidence="5" id="KW-1185">Reference proteome</keyword>
<dbReference type="Proteomes" id="UP000008141">
    <property type="component" value="Unassembled WGS sequence"/>
</dbReference>
<feature type="chain" id="PRO_5003156046" description="Metallo-beta-lactamase domain-containing protein" evidence="2">
    <location>
        <begin position="17"/>
        <end position="386"/>
    </location>
</feature>
<evidence type="ECO:0000313" key="4">
    <source>
        <dbReference type="EMBL" id="EFN53466.1"/>
    </source>
</evidence>
<dbReference type="InParanoid" id="E1ZKZ1"/>
<dbReference type="GeneID" id="17352981"/>
<evidence type="ECO:0000259" key="3">
    <source>
        <dbReference type="SMART" id="SM00849"/>
    </source>
</evidence>
<feature type="region of interest" description="Disordered" evidence="1">
    <location>
        <begin position="340"/>
        <end position="386"/>
    </location>
</feature>
<dbReference type="SMART" id="SM00849">
    <property type="entry name" value="Lactamase_B"/>
    <property type="match status" value="1"/>
</dbReference>
<dbReference type="Gene3D" id="3.60.15.10">
    <property type="entry name" value="Ribonuclease Z/Hydroxyacylglutathione hydrolase-like"/>
    <property type="match status" value="1"/>
</dbReference>
<sequence length="386" mass="40868">MRLGPALVALLSAGVAVLVLKPAGPAPRFEQVADGLLTQWWQPVPGLLSIPVSVFLAGQDGKWVLIDAGVPGTPRQPLAEQLVGALQAAIPAGNKLAAILVSHHHPDHIGALPLLLAAYPDASVAFHEKEQPFLVGDENLVQPGSVEARVLRWAGLLGTAPVPADRAHAWEGPLADLRDFGVDDLLYVATPGHSRGHISVLHHPSRTLLALDGVSFVRPSLRLSGPQDAGDARVVRTLKPWPSLPGLTLRAEPMVICQRRAGCDRDRAMISLCLLADAMDYDRVLASHDLAAGNSVGGGWTQDKMIAMAATLPECMRDSGHTDNHGHPDRQLLDGEEEEVFFDGAGDEEAVGSEFGGGEEEEQETEADDDGVGADGLAEEEGGPYE</sequence>
<protein>
    <recommendedName>
        <fullName evidence="3">Metallo-beta-lactamase domain-containing protein</fullName>
    </recommendedName>
</protein>
<dbReference type="EMBL" id="GL433851">
    <property type="protein sequence ID" value="EFN53466.1"/>
    <property type="molecule type" value="Genomic_DNA"/>
</dbReference>
<feature type="signal peptide" evidence="2">
    <location>
        <begin position="1"/>
        <end position="16"/>
    </location>
</feature>
<dbReference type="STRING" id="554065.E1ZKZ1"/>
<gene>
    <name evidence="4" type="ORF">CHLNCDRAFT_136739</name>
</gene>
<dbReference type="eggNOG" id="ENOG502SBBP">
    <property type="taxonomic scope" value="Eukaryota"/>
</dbReference>
<reference evidence="4 5" key="1">
    <citation type="journal article" date="2010" name="Plant Cell">
        <title>The Chlorella variabilis NC64A genome reveals adaptation to photosymbiosis, coevolution with viruses, and cryptic sex.</title>
        <authorList>
            <person name="Blanc G."/>
            <person name="Duncan G."/>
            <person name="Agarkova I."/>
            <person name="Borodovsky M."/>
            <person name="Gurnon J."/>
            <person name="Kuo A."/>
            <person name="Lindquist E."/>
            <person name="Lucas S."/>
            <person name="Pangilinan J."/>
            <person name="Polle J."/>
            <person name="Salamov A."/>
            <person name="Terry A."/>
            <person name="Yamada T."/>
            <person name="Dunigan D.D."/>
            <person name="Grigoriev I.V."/>
            <person name="Claverie J.M."/>
            <person name="Van Etten J.L."/>
        </authorList>
    </citation>
    <scope>NUCLEOTIDE SEQUENCE [LARGE SCALE GENOMIC DNA]</scope>
    <source>
        <strain evidence="4 5">NC64A</strain>
    </source>
</reference>
<name>E1ZKZ1_CHLVA</name>
<dbReference type="Pfam" id="PF00753">
    <property type="entry name" value="Lactamase_B"/>
    <property type="match status" value="1"/>
</dbReference>
<dbReference type="InterPro" id="IPR036866">
    <property type="entry name" value="RibonucZ/Hydroxyglut_hydro"/>
</dbReference>
<dbReference type="InterPro" id="IPR001279">
    <property type="entry name" value="Metallo-B-lactamas"/>
</dbReference>
<proteinExistence type="predicted"/>
<dbReference type="AlphaFoldDB" id="E1ZKZ1"/>
<dbReference type="PANTHER" id="PTHR42951">
    <property type="entry name" value="METALLO-BETA-LACTAMASE DOMAIN-CONTAINING"/>
    <property type="match status" value="1"/>
</dbReference>
<organism evidence="5">
    <name type="scientific">Chlorella variabilis</name>
    <name type="common">Green alga</name>
    <dbReference type="NCBI Taxonomy" id="554065"/>
    <lineage>
        <taxon>Eukaryota</taxon>
        <taxon>Viridiplantae</taxon>
        <taxon>Chlorophyta</taxon>
        <taxon>core chlorophytes</taxon>
        <taxon>Trebouxiophyceae</taxon>
        <taxon>Chlorellales</taxon>
        <taxon>Chlorellaceae</taxon>
        <taxon>Chlorella clade</taxon>
        <taxon>Chlorella</taxon>
    </lineage>
</organism>
<accession>E1ZKZ1</accession>
<evidence type="ECO:0000256" key="1">
    <source>
        <dbReference type="SAM" id="MobiDB-lite"/>
    </source>
</evidence>
<dbReference type="InterPro" id="IPR050855">
    <property type="entry name" value="NDM-1-like"/>
</dbReference>